<dbReference type="PANTHER" id="PTHR21327:SF18">
    <property type="entry name" value="3,4-DIHYDROXY-2-BUTANONE 4-PHOSPHATE SYNTHASE"/>
    <property type="match status" value="1"/>
</dbReference>
<dbReference type="UniPathway" id="UPA00275">
    <property type="reaction ID" value="UER00399"/>
</dbReference>
<evidence type="ECO:0000256" key="3">
    <source>
        <dbReference type="ARBA" id="ARBA00022619"/>
    </source>
</evidence>
<keyword evidence="9" id="KW-1185">Reference proteome</keyword>
<dbReference type="GO" id="GO:0008686">
    <property type="term" value="F:3,4-dihydroxy-2-butanone-4-phosphate synthase activity"/>
    <property type="evidence" value="ECO:0007669"/>
    <property type="project" value="UniProtKB-EC"/>
</dbReference>
<feature type="compositionally biased region" description="Basic and acidic residues" evidence="6">
    <location>
        <begin position="236"/>
        <end position="245"/>
    </location>
</feature>
<evidence type="ECO:0000256" key="4">
    <source>
        <dbReference type="ARBA" id="ARBA00022723"/>
    </source>
</evidence>
<dbReference type="EMBL" id="BJUV01000021">
    <property type="protein sequence ID" value="GEK83825.1"/>
    <property type="molecule type" value="Genomic_DNA"/>
</dbReference>
<comment type="similarity">
    <text evidence="5">Belongs to the DHBP synthase family.</text>
</comment>
<dbReference type="NCBIfam" id="TIGR00506">
    <property type="entry name" value="ribB"/>
    <property type="match status" value="1"/>
</dbReference>
<accession>A0A7W3JFZ8</accession>
<dbReference type="GO" id="GO:0005829">
    <property type="term" value="C:cytosol"/>
    <property type="evidence" value="ECO:0007669"/>
    <property type="project" value="TreeGrafter"/>
</dbReference>
<keyword evidence="3 5" id="KW-0686">Riboflavin biosynthesis</keyword>
<evidence type="ECO:0000313" key="10">
    <source>
        <dbReference type="Proteomes" id="UP000522688"/>
    </source>
</evidence>
<dbReference type="InterPro" id="IPR017945">
    <property type="entry name" value="DHBP_synth_RibB-like_a/b_dom"/>
</dbReference>
<feature type="region of interest" description="Disordered" evidence="6">
    <location>
        <begin position="222"/>
        <end position="245"/>
    </location>
</feature>
<reference evidence="8 10" key="2">
    <citation type="submission" date="2020-07" db="EMBL/GenBank/DDBJ databases">
        <title>Sequencing the genomes of 1000 actinobacteria strains.</title>
        <authorList>
            <person name="Klenk H.-P."/>
        </authorList>
    </citation>
    <scope>NUCLEOTIDE SEQUENCE [LARGE SCALE GENOMIC DNA]</scope>
    <source>
        <strain evidence="8 10">DSM 10309</strain>
    </source>
</reference>
<keyword evidence="4 5" id="KW-0479">Metal-binding</keyword>
<evidence type="ECO:0000313" key="7">
    <source>
        <dbReference type="EMBL" id="GEK83825.1"/>
    </source>
</evidence>
<dbReference type="Pfam" id="PF00926">
    <property type="entry name" value="DHBP_synthase"/>
    <property type="match status" value="1"/>
</dbReference>
<evidence type="ECO:0000256" key="5">
    <source>
        <dbReference type="RuleBase" id="RU003843"/>
    </source>
</evidence>
<evidence type="ECO:0000256" key="2">
    <source>
        <dbReference type="ARBA" id="ARBA00004904"/>
    </source>
</evidence>
<dbReference type="InterPro" id="IPR000422">
    <property type="entry name" value="DHBP_synthase_RibB"/>
</dbReference>
<comment type="catalytic activity">
    <reaction evidence="5">
        <text>D-ribulose 5-phosphate = (2S)-2-hydroxy-3-oxobutyl phosphate + formate + H(+)</text>
        <dbReference type="Rhea" id="RHEA:18457"/>
        <dbReference type="ChEBI" id="CHEBI:15378"/>
        <dbReference type="ChEBI" id="CHEBI:15740"/>
        <dbReference type="ChEBI" id="CHEBI:58121"/>
        <dbReference type="ChEBI" id="CHEBI:58830"/>
        <dbReference type="EC" id="4.1.99.12"/>
    </reaction>
</comment>
<dbReference type="EC" id="4.1.99.12" evidence="5"/>
<dbReference type="GO" id="GO:0046872">
    <property type="term" value="F:metal ion binding"/>
    <property type="evidence" value="ECO:0007669"/>
    <property type="project" value="UniProtKB-KW"/>
</dbReference>
<keyword evidence="8" id="KW-0378">Hydrolase</keyword>
<dbReference type="GO" id="GO:0016787">
    <property type="term" value="F:hydrolase activity"/>
    <property type="evidence" value="ECO:0007669"/>
    <property type="project" value="UniProtKB-KW"/>
</dbReference>
<protein>
    <recommendedName>
        <fullName evidence="5">3,4-dihydroxy-2-butanone 4-phosphate synthase</fullName>
        <shortName evidence="5">DHBP synthase</shortName>
        <ecNumber evidence="5">4.1.99.12</ecNumber>
    </recommendedName>
</protein>
<dbReference type="Proteomes" id="UP000522688">
    <property type="component" value="Unassembled WGS sequence"/>
</dbReference>
<keyword evidence="5 8" id="KW-0456">Lyase</keyword>
<dbReference type="EMBL" id="JACGWW010000001">
    <property type="protein sequence ID" value="MBA8812089.1"/>
    <property type="molecule type" value="Genomic_DNA"/>
</dbReference>
<name>A0A7W3JFZ8_9MICO</name>
<evidence type="ECO:0000256" key="6">
    <source>
        <dbReference type="SAM" id="MobiDB-lite"/>
    </source>
</evidence>
<comment type="pathway">
    <text evidence="2 5">Cofactor biosynthesis; riboflavin biosynthesis; 2-hydroxy-3-oxobutyl phosphate from D-ribulose 5-phosphate: step 1/1.</text>
</comment>
<sequence length="245" mass="25730">MTSASGSAAEEARVGSGLAAIETAIEHLRRGRPVVVVDDESRENEGDVVLSAELASQEWLAWTVRVSSGFVCAPMTNAVADRLDLPPMVARNEDARGTAYTVSVDAAAGVTTGISASDRATTLRTLASASSVRDDLHRPGHVLPLRARDGGVRERDGHTEASVDLMRAAGLRPVAVISEIVDEDGEMMRLPGLLGLGARTGVPVITIASLVDWLGDRDLDTVPAWSPDAATPTRSTEPRTEGDTA</sequence>
<evidence type="ECO:0000313" key="8">
    <source>
        <dbReference type="EMBL" id="MBA8812089.1"/>
    </source>
</evidence>
<evidence type="ECO:0000256" key="1">
    <source>
        <dbReference type="ARBA" id="ARBA00002284"/>
    </source>
</evidence>
<reference evidence="7 9" key="1">
    <citation type="submission" date="2019-07" db="EMBL/GenBank/DDBJ databases">
        <title>Whole genome shotgun sequence of Frigoribacterium faeni NBRC 103066.</title>
        <authorList>
            <person name="Hosoyama A."/>
            <person name="Uohara A."/>
            <person name="Ohji S."/>
            <person name="Ichikawa N."/>
        </authorList>
    </citation>
    <scope>NUCLEOTIDE SEQUENCE [LARGE SCALE GENOMIC DNA]</scope>
    <source>
        <strain evidence="7 9">NBRC 103066</strain>
    </source>
</reference>
<proteinExistence type="inferred from homology"/>
<dbReference type="SUPFAM" id="SSF55821">
    <property type="entry name" value="YrdC/RibB"/>
    <property type="match status" value="1"/>
</dbReference>
<dbReference type="Gene3D" id="3.90.870.10">
    <property type="entry name" value="DHBP synthase"/>
    <property type="match status" value="1"/>
</dbReference>
<dbReference type="AlphaFoldDB" id="A0A7W3JFZ8"/>
<dbReference type="GO" id="GO:0009231">
    <property type="term" value="P:riboflavin biosynthetic process"/>
    <property type="evidence" value="ECO:0007669"/>
    <property type="project" value="UniProtKB-UniPathway"/>
</dbReference>
<keyword evidence="5" id="KW-0464">Manganese</keyword>
<comment type="caution">
    <text evidence="8">The sequence shown here is derived from an EMBL/GenBank/DDBJ whole genome shotgun (WGS) entry which is preliminary data.</text>
</comment>
<comment type="function">
    <text evidence="1 5">Catalyzes the conversion of D-ribulose 5-phosphate to formate and 3,4-dihydroxy-2-butanone 4-phosphate.</text>
</comment>
<comment type="cofactor">
    <cofactor evidence="5">
        <name>Mg(2+)</name>
        <dbReference type="ChEBI" id="CHEBI:18420"/>
    </cofactor>
    <cofactor evidence="5">
        <name>Mn(2+)</name>
        <dbReference type="ChEBI" id="CHEBI:29035"/>
    </cofactor>
    <text evidence="5">Binds 2 divalent metal cations per subunit. Magnesium or manganese.</text>
</comment>
<dbReference type="PANTHER" id="PTHR21327">
    <property type="entry name" value="GTP CYCLOHYDROLASE II-RELATED"/>
    <property type="match status" value="1"/>
</dbReference>
<gene>
    <name evidence="8" type="ORF">FB463_000313</name>
    <name evidence="7" type="ORF">FFA01_21340</name>
</gene>
<evidence type="ECO:0000313" key="9">
    <source>
        <dbReference type="Proteomes" id="UP000321154"/>
    </source>
</evidence>
<organism evidence="8 10">
    <name type="scientific">Frigoribacterium faeni</name>
    <dbReference type="NCBI Taxonomy" id="145483"/>
    <lineage>
        <taxon>Bacteria</taxon>
        <taxon>Bacillati</taxon>
        <taxon>Actinomycetota</taxon>
        <taxon>Actinomycetes</taxon>
        <taxon>Micrococcales</taxon>
        <taxon>Microbacteriaceae</taxon>
        <taxon>Frigoribacterium</taxon>
    </lineage>
</organism>
<keyword evidence="5" id="KW-0460">Magnesium</keyword>
<dbReference type="Proteomes" id="UP000321154">
    <property type="component" value="Unassembled WGS sequence"/>
</dbReference>
<comment type="subunit">
    <text evidence="5">Homodimer.</text>
</comment>